<evidence type="ECO:0000256" key="1">
    <source>
        <dbReference type="SAM" id="MobiDB-lite"/>
    </source>
</evidence>
<name>A0AAV7RDQ3_PLEWA</name>
<organism evidence="2 3">
    <name type="scientific">Pleurodeles waltl</name>
    <name type="common">Iberian ribbed newt</name>
    <dbReference type="NCBI Taxonomy" id="8319"/>
    <lineage>
        <taxon>Eukaryota</taxon>
        <taxon>Metazoa</taxon>
        <taxon>Chordata</taxon>
        <taxon>Craniata</taxon>
        <taxon>Vertebrata</taxon>
        <taxon>Euteleostomi</taxon>
        <taxon>Amphibia</taxon>
        <taxon>Batrachia</taxon>
        <taxon>Caudata</taxon>
        <taxon>Salamandroidea</taxon>
        <taxon>Salamandridae</taxon>
        <taxon>Pleurodelinae</taxon>
        <taxon>Pleurodeles</taxon>
    </lineage>
</organism>
<evidence type="ECO:0000313" key="2">
    <source>
        <dbReference type="EMBL" id="KAJ1149747.1"/>
    </source>
</evidence>
<keyword evidence="3" id="KW-1185">Reference proteome</keyword>
<dbReference type="EMBL" id="JANPWB010000009">
    <property type="protein sequence ID" value="KAJ1149747.1"/>
    <property type="molecule type" value="Genomic_DNA"/>
</dbReference>
<protein>
    <submittedName>
        <fullName evidence="2">Uncharacterized protein</fullName>
    </submittedName>
</protein>
<accession>A0AAV7RDQ3</accession>
<comment type="caution">
    <text evidence="2">The sequence shown here is derived from an EMBL/GenBank/DDBJ whole genome shotgun (WGS) entry which is preliminary data.</text>
</comment>
<reference evidence="2" key="1">
    <citation type="journal article" date="2022" name="bioRxiv">
        <title>Sequencing and chromosome-scale assembly of the giantPleurodeles waltlgenome.</title>
        <authorList>
            <person name="Brown T."/>
            <person name="Elewa A."/>
            <person name="Iarovenko S."/>
            <person name="Subramanian E."/>
            <person name="Araus A.J."/>
            <person name="Petzold A."/>
            <person name="Susuki M."/>
            <person name="Suzuki K.-i.T."/>
            <person name="Hayashi T."/>
            <person name="Toyoda A."/>
            <person name="Oliveira C."/>
            <person name="Osipova E."/>
            <person name="Leigh N.D."/>
            <person name="Simon A."/>
            <person name="Yun M.H."/>
        </authorList>
    </citation>
    <scope>NUCLEOTIDE SEQUENCE</scope>
    <source>
        <strain evidence="2">20211129_DDA</strain>
        <tissue evidence="2">Liver</tissue>
    </source>
</reference>
<proteinExistence type="predicted"/>
<sequence>MVNSTSWAFVVVRSAMSKVFQKAEQALMGMSDMAYAGVARRQRLRPGLEAKPTRKERDAHAGLDDRSRSPLETSPDMFPRLENNREIKPTGPSTRAALQAHALRCTQPTVNEY</sequence>
<evidence type="ECO:0000313" key="3">
    <source>
        <dbReference type="Proteomes" id="UP001066276"/>
    </source>
</evidence>
<feature type="compositionally biased region" description="Basic and acidic residues" evidence="1">
    <location>
        <begin position="46"/>
        <end position="69"/>
    </location>
</feature>
<dbReference type="Proteomes" id="UP001066276">
    <property type="component" value="Chromosome 5"/>
</dbReference>
<feature type="region of interest" description="Disordered" evidence="1">
    <location>
        <begin position="42"/>
        <end position="94"/>
    </location>
</feature>
<gene>
    <name evidence="2" type="ORF">NDU88_002552</name>
</gene>
<dbReference type="AlphaFoldDB" id="A0AAV7RDQ3"/>